<evidence type="ECO:0000256" key="1">
    <source>
        <dbReference type="SAM" id="SignalP"/>
    </source>
</evidence>
<accession>A0A6L6IXS0</accession>
<dbReference type="AlphaFoldDB" id="A0A6L6IXS0"/>
<proteinExistence type="predicted"/>
<organism evidence="2 3">
    <name type="scientific">Paracoccus shanxieyensis</name>
    <dbReference type="NCBI Taxonomy" id="2675752"/>
    <lineage>
        <taxon>Bacteria</taxon>
        <taxon>Pseudomonadati</taxon>
        <taxon>Pseudomonadota</taxon>
        <taxon>Alphaproteobacteria</taxon>
        <taxon>Rhodobacterales</taxon>
        <taxon>Paracoccaceae</taxon>
        <taxon>Paracoccus</taxon>
    </lineage>
</organism>
<evidence type="ECO:0000313" key="2">
    <source>
        <dbReference type="EMBL" id="MTH64408.1"/>
    </source>
</evidence>
<dbReference type="RefSeq" id="WP_155044272.1">
    <property type="nucleotide sequence ID" value="NZ_WMIH01000007.1"/>
</dbReference>
<gene>
    <name evidence="2" type="ORF">GL284_08995</name>
</gene>
<feature type="chain" id="PRO_5026834212" evidence="1">
    <location>
        <begin position="24"/>
        <end position="172"/>
    </location>
</feature>
<sequence>MGRSAAFFSAAALVLLLGAASFAEDAPERVPMPQFVVKPIPSPSPSRPRLDRSAEGYARCAGYYLYATKLADGNKSSMEAEAVLMAKALVVGGPSKAEALQRLRDDESVQVEQRRREQAAAMRRIDDMDEQEQASLSVEQQEDMMRPMYAELLRQSDCNQLVWELREKAVNP</sequence>
<keyword evidence="3" id="KW-1185">Reference proteome</keyword>
<name>A0A6L6IXS0_9RHOB</name>
<dbReference type="Proteomes" id="UP000478740">
    <property type="component" value="Unassembled WGS sequence"/>
</dbReference>
<dbReference type="EMBL" id="WMII01000007">
    <property type="protein sequence ID" value="MTH64408.1"/>
    <property type="molecule type" value="Genomic_DNA"/>
</dbReference>
<reference evidence="2 3" key="1">
    <citation type="submission" date="2019-11" db="EMBL/GenBank/DDBJ databases">
        <authorList>
            <person name="Dong K."/>
        </authorList>
    </citation>
    <scope>NUCLEOTIDE SEQUENCE [LARGE SCALE GENOMIC DNA]</scope>
    <source>
        <strain evidence="2 3">DK608</strain>
    </source>
</reference>
<keyword evidence="1" id="KW-0732">Signal</keyword>
<evidence type="ECO:0000313" key="3">
    <source>
        <dbReference type="Proteomes" id="UP000478740"/>
    </source>
</evidence>
<feature type="signal peptide" evidence="1">
    <location>
        <begin position="1"/>
        <end position="23"/>
    </location>
</feature>
<comment type="caution">
    <text evidence="2">The sequence shown here is derived from an EMBL/GenBank/DDBJ whole genome shotgun (WGS) entry which is preliminary data.</text>
</comment>
<protein>
    <submittedName>
        <fullName evidence="2">Uncharacterized protein</fullName>
    </submittedName>
</protein>